<feature type="domain" description="AAA+ ATPase" evidence="6">
    <location>
        <begin position="224"/>
        <end position="364"/>
    </location>
</feature>
<keyword evidence="3" id="KW-0067">ATP-binding</keyword>
<feature type="domain" description="AAA+ ATPase" evidence="6">
    <location>
        <begin position="561"/>
        <end position="701"/>
    </location>
</feature>
<evidence type="ECO:0000256" key="2">
    <source>
        <dbReference type="ARBA" id="ARBA00022741"/>
    </source>
</evidence>
<dbReference type="Pfam" id="PF00004">
    <property type="entry name" value="AAA"/>
    <property type="match status" value="1"/>
</dbReference>
<dbReference type="InterPro" id="IPR041546">
    <property type="entry name" value="ClpA/ClpB_AAA_lid"/>
</dbReference>
<evidence type="ECO:0000256" key="5">
    <source>
        <dbReference type="SAM" id="Coils"/>
    </source>
</evidence>
<dbReference type="Gene3D" id="1.10.1780.10">
    <property type="entry name" value="Clp, N-terminal domain"/>
    <property type="match status" value="1"/>
</dbReference>
<evidence type="ECO:0000256" key="1">
    <source>
        <dbReference type="ARBA" id="ARBA00022737"/>
    </source>
</evidence>
<name>A0A0G1SNC8_9BACT</name>
<dbReference type="Gene3D" id="1.10.8.60">
    <property type="match status" value="2"/>
</dbReference>
<dbReference type="FunFam" id="3.40.50.300:FF:000010">
    <property type="entry name" value="Chaperone clpB 1, putative"/>
    <property type="match status" value="1"/>
</dbReference>
<dbReference type="PANTHER" id="PTHR11638:SF175">
    <property type="entry name" value="ATP-DEPENDENT CLP PROTEASE, ATP-BINDING SUBUNIT CLPC"/>
    <property type="match status" value="1"/>
</dbReference>
<evidence type="ECO:0000256" key="4">
    <source>
        <dbReference type="ARBA" id="ARBA00023186"/>
    </source>
</evidence>
<dbReference type="InterPro" id="IPR001270">
    <property type="entry name" value="ClpA/B"/>
</dbReference>
<proteinExistence type="predicted"/>
<dbReference type="Pfam" id="PF07724">
    <property type="entry name" value="AAA_2"/>
    <property type="match status" value="1"/>
</dbReference>
<dbReference type="InterPro" id="IPR003593">
    <property type="entry name" value="AAA+_ATPase"/>
</dbReference>
<dbReference type="PANTHER" id="PTHR11638">
    <property type="entry name" value="ATP-DEPENDENT CLP PROTEASE"/>
    <property type="match status" value="1"/>
</dbReference>
<dbReference type="EMBL" id="LCMV01000022">
    <property type="protein sequence ID" value="KKU43548.1"/>
    <property type="molecule type" value="Genomic_DNA"/>
</dbReference>
<dbReference type="AlphaFoldDB" id="A0A0G1SNC8"/>
<dbReference type="Pfam" id="PF17871">
    <property type="entry name" value="AAA_lid_9"/>
    <property type="match status" value="1"/>
</dbReference>
<dbReference type="InterPro" id="IPR003959">
    <property type="entry name" value="ATPase_AAA_core"/>
</dbReference>
<dbReference type="GO" id="GO:0005524">
    <property type="term" value="F:ATP binding"/>
    <property type="evidence" value="ECO:0007669"/>
    <property type="project" value="UniProtKB-KW"/>
</dbReference>
<gene>
    <name evidence="8" type="ORF">UX60_C0022G0013</name>
</gene>
<keyword evidence="1" id="KW-0677">Repeat</keyword>
<dbReference type="Pfam" id="PF02861">
    <property type="entry name" value="Clp_N"/>
    <property type="match status" value="1"/>
</dbReference>
<comment type="caution">
    <text evidence="8">The sequence shown here is derived from an EMBL/GenBank/DDBJ whole genome shotgun (WGS) entry which is preliminary data.</text>
</comment>
<evidence type="ECO:0000259" key="7">
    <source>
        <dbReference type="SMART" id="SM01086"/>
    </source>
</evidence>
<sequence>MQEDYDNLKNRLSETAQKIVLDCEQIARAMDMGIDTQHLLVSLASNQGTIAYEILRELMVTPQRIVYLLQNPDFKLKTSESISADFKRVLKTATQRAVAYQTPTVDSEHLLLALATNKETNAYKIFSGLAVEPQLLKDQLESHFGQVQEAVNTLPPPQEGMMEEMEESLSQFAQLPPRTQPKAKSALDYFTIDLTREAKLGKLDPVIGREKEIQRMSQILVRRVKNNPVLTGEPGVGKTAIVEGLATKIATGNVAAQLADKRVLSLDLALLISGTTYRGQFEERAKKLVTEILKAGNIILFIDELHTIVGAGAAEGSVDLSHILKPVLSKGQLRLIGATTNDEYRKHIERDPALERRLQRVNVDEPTSEQAVKIVHGLKKTYEKHHGVIFDDDAVIAAVELSKRYISDRFLPDKAIDLIDEAAAATQLEERQLKISGKITELERKRNEASREHIKAGNEYDYEKAASWRVLEYRYLDEIEKLKLKLPKRTVSRVINREDIAKIVSMWTGVPVTALAKTEQVRLVNLEKVLYNHIVGQDEAVTAISGAIRRSTAGVADPNRPLGSFIFLGPTGVGKTELARVLAREVFGRDEALIKVDMSEFMERHNISRLVGAPPGYVGYEDAGKLTESVRRQPYSVVLLDEIEKAHPDVFNMLLQIMEDGQLTDAKGRVINFRNTILIMTSNIGLAEMNRQQAIGFKVKDATLAENRYEEIKTQVLAQLKDNFRPEFINRLDKAIVFKPLSKEQVKQIVGLQIERLIKRLVPEGIEIQIDEQAKEFLAEKGFDPEFGARPVRRVITEYIEDPLSEMLLTGKLSKKAPIRVLRKGEKLALVK</sequence>
<dbReference type="SMART" id="SM00382">
    <property type="entry name" value="AAA"/>
    <property type="match status" value="2"/>
</dbReference>
<evidence type="ECO:0000313" key="8">
    <source>
        <dbReference type="EMBL" id="KKU43548.1"/>
    </source>
</evidence>
<dbReference type="GO" id="GO:0005737">
    <property type="term" value="C:cytoplasm"/>
    <property type="evidence" value="ECO:0007669"/>
    <property type="project" value="TreeGrafter"/>
</dbReference>
<dbReference type="Proteomes" id="UP000034487">
    <property type="component" value="Unassembled WGS sequence"/>
</dbReference>
<dbReference type="GO" id="GO:0034605">
    <property type="term" value="P:cellular response to heat"/>
    <property type="evidence" value="ECO:0007669"/>
    <property type="project" value="TreeGrafter"/>
</dbReference>
<evidence type="ECO:0000259" key="6">
    <source>
        <dbReference type="SMART" id="SM00382"/>
    </source>
</evidence>
<dbReference type="PATRIC" id="fig|1618335.3.peg.303"/>
<dbReference type="GO" id="GO:0016887">
    <property type="term" value="F:ATP hydrolysis activity"/>
    <property type="evidence" value="ECO:0007669"/>
    <property type="project" value="InterPro"/>
</dbReference>
<dbReference type="CDD" id="cd19499">
    <property type="entry name" value="RecA-like_ClpB_Hsp104-like"/>
    <property type="match status" value="1"/>
</dbReference>
<dbReference type="Gene3D" id="3.40.50.300">
    <property type="entry name" value="P-loop containing nucleotide triphosphate hydrolases"/>
    <property type="match status" value="2"/>
</dbReference>
<evidence type="ECO:0000313" key="9">
    <source>
        <dbReference type="Proteomes" id="UP000034487"/>
    </source>
</evidence>
<accession>A0A0G1SNC8</accession>
<dbReference type="SMART" id="SM01086">
    <property type="entry name" value="ClpB_D2-small"/>
    <property type="match status" value="1"/>
</dbReference>
<dbReference type="CDD" id="cd00009">
    <property type="entry name" value="AAA"/>
    <property type="match status" value="1"/>
</dbReference>
<feature type="coiled-coil region" evidence="5">
    <location>
        <begin position="425"/>
        <end position="459"/>
    </location>
</feature>
<dbReference type="SUPFAM" id="SSF52540">
    <property type="entry name" value="P-loop containing nucleoside triphosphate hydrolases"/>
    <property type="match status" value="2"/>
</dbReference>
<organism evidence="8 9">
    <name type="scientific">Berkelbacteria bacterium GW2011_GWA2_46_7</name>
    <dbReference type="NCBI Taxonomy" id="1618335"/>
    <lineage>
        <taxon>Bacteria</taxon>
        <taxon>Candidatus Berkelbacteria</taxon>
    </lineage>
</organism>
<feature type="domain" description="Clp ATPase C-terminal" evidence="7">
    <location>
        <begin position="741"/>
        <end position="830"/>
    </location>
</feature>
<dbReference type="Gene3D" id="4.10.860.10">
    <property type="entry name" value="UVR domain"/>
    <property type="match status" value="1"/>
</dbReference>
<dbReference type="InterPro" id="IPR019489">
    <property type="entry name" value="Clp_ATPase_C"/>
</dbReference>
<evidence type="ECO:0000256" key="3">
    <source>
        <dbReference type="ARBA" id="ARBA00022840"/>
    </source>
</evidence>
<dbReference type="FunFam" id="3.40.50.300:FF:000025">
    <property type="entry name" value="ATP-dependent Clp protease subunit"/>
    <property type="match status" value="1"/>
</dbReference>
<keyword evidence="2" id="KW-0547">Nucleotide-binding</keyword>
<keyword evidence="4" id="KW-0143">Chaperone</keyword>
<keyword evidence="5" id="KW-0175">Coiled coil</keyword>
<dbReference type="Pfam" id="PF10431">
    <property type="entry name" value="ClpB_D2-small"/>
    <property type="match status" value="1"/>
</dbReference>
<protein>
    <submittedName>
        <fullName evidence="8">ATPase AAA-2 domain protein</fullName>
    </submittedName>
</protein>
<dbReference type="PRINTS" id="PR00300">
    <property type="entry name" value="CLPPROTEASEA"/>
</dbReference>
<reference evidence="8 9" key="1">
    <citation type="journal article" date="2015" name="Nature">
        <title>rRNA introns, odd ribosomes, and small enigmatic genomes across a large radiation of phyla.</title>
        <authorList>
            <person name="Brown C.T."/>
            <person name="Hug L.A."/>
            <person name="Thomas B.C."/>
            <person name="Sharon I."/>
            <person name="Castelle C.J."/>
            <person name="Singh A."/>
            <person name="Wilkins M.J."/>
            <person name="Williams K.H."/>
            <person name="Banfield J.F."/>
        </authorList>
    </citation>
    <scope>NUCLEOTIDE SEQUENCE [LARGE SCALE GENOMIC DNA]</scope>
</reference>
<dbReference type="SUPFAM" id="SSF81923">
    <property type="entry name" value="Double Clp-N motif"/>
    <property type="match status" value="1"/>
</dbReference>
<dbReference type="InterPro" id="IPR036628">
    <property type="entry name" value="Clp_N_dom_sf"/>
</dbReference>
<dbReference type="InterPro" id="IPR027417">
    <property type="entry name" value="P-loop_NTPase"/>
</dbReference>
<dbReference type="InterPro" id="IPR050130">
    <property type="entry name" value="ClpA_ClpB"/>
</dbReference>
<dbReference type="InterPro" id="IPR004176">
    <property type="entry name" value="Clp_R_N"/>
</dbReference>